<proteinExistence type="predicted"/>
<dbReference type="OrthoDB" id="121155at2"/>
<evidence type="ECO:0000313" key="2">
    <source>
        <dbReference type="EMBL" id="SPE18991.1"/>
    </source>
</evidence>
<dbReference type="GO" id="GO:0003700">
    <property type="term" value="F:DNA-binding transcription factor activity"/>
    <property type="evidence" value="ECO:0007669"/>
    <property type="project" value="InterPro"/>
</dbReference>
<dbReference type="EMBL" id="OKRB01000073">
    <property type="protein sequence ID" value="SPE18991.1"/>
    <property type="molecule type" value="Genomic_DNA"/>
</dbReference>
<dbReference type="Gene3D" id="1.10.10.10">
    <property type="entry name" value="Winged helix-like DNA-binding domain superfamily/Winged helix DNA-binding domain"/>
    <property type="match status" value="1"/>
</dbReference>
<evidence type="ECO:0000313" key="3">
    <source>
        <dbReference type="Proteomes" id="UP000239735"/>
    </source>
</evidence>
<dbReference type="PANTHER" id="PTHR33164:SF101">
    <property type="entry name" value="TRANSCRIPTIONAL REPRESSOR MPRA"/>
    <property type="match status" value="1"/>
</dbReference>
<name>A0A2N9L6Y2_9BACT</name>
<dbReference type="PANTHER" id="PTHR33164">
    <property type="entry name" value="TRANSCRIPTIONAL REGULATOR, MARR FAMILY"/>
    <property type="match status" value="1"/>
</dbReference>
<accession>A0A2N9L6Y2</accession>
<organism evidence="2 3">
    <name type="scientific">Candidatus Sulfuritelmatomonas gaucii</name>
    <dbReference type="NCBI Taxonomy" id="2043161"/>
    <lineage>
        <taxon>Bacteria</taxon>
        <taxon>Pseudomonadati</taxon>
        <taxon>Acidobacteriota</taxon>
        <taxon>Terriglobia</taxon>
        <taxon>Terriglobales</taxon>
        <taxon>Acidobacteriaceae</taxon>
        <taxon>Candidatus Sulfuritelmatomonas</taxon>
    </lineage>
</organism>
<dbReference type="Pfam" id="PF12802">
    <property type="entry name" value="MarR_2"/>
    <property type="match status" value="1"/>
</dbReference>
<dbReference type="PROSITE" id="PS50995">
    <property type="entry name" value="HTH_MARR_2"/>
    <property type="match status" value="1"/>
</dbReference>
<feature type="domain" description="HTH marR-type" evidence="1">
    <location>
        <begin position="18"/>
        <end position="152"/>
    </location>
</feature>
<dbReference type="SMART" id="SM00347">
    <property type="entry name" value="HTH_MARR"/>
    <property type="match status" value="1"/>
</dbReference>
<protein>
    <submittedName>
        <fullName evidence="2">Transcriptional regulator, MarR family</fullName>
    </submittedName>
</protein>
<dbReference type="InterPro" id="IPR036388">
    <property type="entry name" value="WH-like_DNA-bd_sf"/>
</dbReference>
<gene>
    <name evidence="2" type="ORF">SBA5_180024</name>
</gene>
<dbReference type="Proteomes" id="UP000239735">
    <property type="component" value="Unassembled WGS sequence"/>
</dbReference>
<sequence length="160" mass="18340">MPDLKTEIAQSSPFSNVEEEAILNLMRTSDFLERAFQQKMHGWGLTSTQYNVLRILRGARPEGLTCAAIGARMLTAEPDITRILARLKRLKLIRQHRDRDDRRVVWTQISDAGLNLLQSMDPTIRRLPVELLGHMKASDLSEMIRLLELARKPCRKAEAH</sequence>
<dbReference type="InterPro" id="IPR039422">
    <property type="entry name" value="MarR/SlyA-like"/>
</dbReference>
<dbReference type="AlphaFoldDB" id="A0A2N9L6Y2"/>
<evidence type="ECO:0000259" key="1">
    <source>
        <dbReference type="PROSITE" id="PS50995"/>
    </source>
</evidence>
<dbReference type="GO" id="GO:0006950">
    <property type="term" value="P:response to stress"/>
    <property type="evidence" value="ECO:0007669"/>
    <property type="project" value="TreeGrafter"/>
</dbReference>
<dbReference type="InterPro" id="IPR036390">
    <property type="entry name" value="WH_DNA-bd_sf"/>
</dbReference>
<dbReference type="InterPro" id="IPR000835">
    <property type="entry name" value="HTH_MarR-typ"/>
</dbReference>
<dbReference type="SUPFAM" id="SSF46785">
    <property type="entry name" value="Winged helix' DNA-binding domain"/>
    <property type="match status" value="1"/>
</dbReference>
<reference evidence="3" key="1">
    <citation type="submission" date="2018-02" db="EMBL/GenBank/DDBJ databases">
        <authorList>
            <person name="Hausmann B."/>
        </authorList>
    </citation>
    <scope>NUCLEOTIDE SEQUENCE [LARGE SCALE GENOMIC DNA]</scope>
    <source>
        <strain evidence="3">Peat soil MAG SbA5</strain>
    </source>
</reference>